<dbReference type="Proteomes" id="UP000251889">
    <property type="component" value="Unassembled WGS sequence"/>
</dbReference>
<evidence type="ECO:0000313" key="2">
    <source>
        <dbReference type="Proteomes" id="UP000251889"/>
    </source>
</evidence>
<protein>
    <recommendedName>
        <fullName evidence="3">Phosphotyrosine protein phosphatase I domain-containing protein</fullName>
    </recommendedName>
</protein>
<dbReference type="EMBL" id="QMFY01000001">
    <property type="protein sequence ID" value="RAW02553.1"/>
    <property type="molecule type" value="Genomic_DNA"/>
</dbReference>
<dbReference type="RefSeq" id="WP_112744770.1">
    <property type="nucleotide sequence ID" value="NZ_QMFY01000001.1"/>
</dbReference>
<gene>
    <name evidence="1" type="ORF">DQQ10_00075</name>
</gene>
<keyword evidence="2" id="KW-1185">Reference proteome</keyword>
<comment type="caution">
    <text evidence="1">The sequence shown here is derived from an EMBL/GenBank/DDBJ whole genome shotgun (WGS) entry which is preliminary data.</text>
</comment>
<sequence>MESNKVLVFLCSGAMNAGEKKLSYRIATQLESLGIAELGSLQDLSRQHATSPGTQRRMIFINNCRSKCLHVLLQGINEEQYIFFDVAPYVNHPDFDEEHYVTSEVLPVLSEKWIDVAEDIILNRSN</sequence>
<evidence type="ECO:0000313" key="1">
    <source>
        <dbReference type="EMBL" id="RAW02553.1"/>
    </source>
</evidence>
<name>A0A364Y6N0_9BACT</name>
<reference evidence="1 2" key="1">
    <citation type="submission" date="2018-06" db="EMBL/GenBank/DDBJ databases">
        <title>Chryseolinea flavus sp. nov., a member of the phylum Bacteroidetes isolated from soil.</title>
        <authorList>
            <person name="Li Y."/>
            <person name="Wang J."/>
        </authorList>
    </citation>
    <scope>NUCLEOTIDE SEQUENCE [LARGE SCALE GENOMIC DNA]</scope>
    <source>
        <strain evidence="1 2">SDU1-6</strain>
    </source>
</reference>
<accession>A0A364Y6N0</accession>
<organism evidence="1 2">
    <name type="scientific">Pseudochryseolinea flava</name>
    <dbReference type="NCBI Taxonomy" id="2059302"/>
    <lineage>
        <taxon>Bacteria</taxon>
        <taxon>Pseudomonadati</taxon>
        <taxon>Bacteroidota</taxon>
        <taxon>Cytophagia</taxon>
        <taxon>Cytophagales</taxon>
        <taxon>Fulvivirgaceae</taxon>
        <taxon>Pseudochryseolinea</taxon>
    </lineage>
</organism>
<proteinExistence type="predicted"/>
<dbReference type="AlphaFoldDB" id="A0A364Y6N0"/>
<evidence type="ECO:0008006" key="3">
    <source>
        <dbReference type="Google" id="ProtNLM"/>
    </source>
</evidence>